<keyword evidence="4" id="KW-0325">Glycoprotein</keyword>
<dbReference type="SUPFAM" id="SSF49265">
    <property type="entry name" value="Fibronectin type III"/>
    <property type="match status" value="1"/>
</dbReference>
<feature type="compositionally biased region" description="Polar residues" evidence="5">
    <location>
        <begin position="182"/>
        <end position="194"/>
    </location>
</feature>
<dbReference type="InterPro" id="IPR029058">
    <property type="entry name" value="AB_hydrolase_fold"/>
</dbReference>
<dbReference type="InterPro" id="IPR013783">
    <property type="entry name" value="Ig-like_fold"/>
</dbReference>
<dbReference type="Gene3D" id="2.60.40.10">
    <property type="entry name" value="Immunoglobulins"/>
    <property type="match status" value="2"/>
</dbReference>
<dbReference type="InterPro" id="IPR003961">
    <property type="entry name" value="FN3_dom"/>
</dbReference>
<evidence type="ECO:0008006" key="9">
    <source>
        <dbReference type="Google" id="ProtNLM"/>
    </source>
</evidence>
<dbReference type="InterPro" id="IPR050309">
    <property type="entry name" value="Type-B_Carboxylest/Lipase"/>
</dbReference>
<evidence type="ECO:0000256" key="5">
    <source>
        <dbReference type="SAM" id="MobiDB-lite"/>
    </source>
</evidence>
<dbReference type="Pfam" id="PF00135">
    <property type="entry name" value="COesterase"/>
    <property type="match status" value="1"/>
</dbReference>
<dbReference type="CDD" id="cd00199">
    <property type="entry name" value="WAP"/>
    <property type="match status" value="1"/>
</dbReference>
<dbReference type="CDD" id="cd00063">
    <property type="entry name" value="FN3"/>
    <property type="match status" value="2"/>
</dbReference>
<dbReference type="InterPro" id="IPR036645">
    <property type="entry name" value="Elafin-like_sf"/>
</dbReference>
<dbReference type="EMBL" id="OC001450">
    <property type="protein sequence ID" value="CAD7259941.1"/>
    <property type="molecule type" value="Genomic_DNA"/>
</dbReference>
<protein>
    <recommendedName>
        <fullName evidence="9">Carboxylesterase</fullName>
    </recommendedName>
</protein>
<dbReference type="SUPFAM" id="SSF57256">
    <property type="entry name" value="Elafin-like"/>
    <property type="match status" value="1"/>
</dbReference>
<evidence type="ECO:0000256" key="1">
    <source>
        <dbReference type="ARBA" id="ARBA00005964"/>
    </source>
</evidence>
<dbReference type="InterPro" id="IPR002018">
    <property type="entry name" value="CarbesteraseB"/>
</dbReference>
<dbReference type="InterPro" id="IPR019826">
    <property type="entry name" value="Carboxylesterase_B_AS"/>
</dbReference>
<dbReference type="SUPFAM" id="SSF53474">
    <property type="entry name" value="alpha/beta-Hydrolases"/>
    <property type="match status" value="1"/>
</dbReference>
<reference evidence="8" key="1">
    <citation type="submission" date="2020-11" db="EMBL/GenBank/DDBJ databases">
        <authorList>
            <person name="Tran Van P."/>
        </authorList>
    </citation>
    <scope>NUCLEOTIDE SEQUENCE</scope>
</reference>
<dbReference type="PROSITE" id="PS50853">
    <property type="entry name" value="FN3"/>
    <property type="match status" value="2"/>
</dbReference>
<dbReference type="InterPro" id="IPR036116">
    <property type="entry name" value="FN3_sf"/>
</dbReference>
<comment type="similarity">
    <text evidence="1">Belongs to the type-B carboxylesterase/lipase family.</text>
</comment>
<feature type="domain" description="WAP" evidence="7">
    <location>
        <begin position="39"/>
        <end position="88"/>
    </location>
</feature>
<dbReference type="AlphaFoldDB" id="A0A7R9FZC4"/>
<proteinExistence type="inferred from homology"/>
<dbReference type="PROSITE" id="PS00941">
    <property type="entry name" value="CARBOXYLESTERASE_B_2"/>
    <property type="match status" value="1"/>
</dbReference>
<evidence type="ECO:0000256" key="3">
    <source>
        <dbReference type="ARBA" id="ARBA00022801"/>
    </source>
</evidence>
<feature type="region of interest" description="Disordered" evidence="5">
    <location>
        <begin position="182"/>
        <end position="206"/>
    </location>
</feature>
<dbReference type="Pfam" id="PF00095">
    <property type="entry name" value="WAP"/>
    <property type="match status" value="1"/>
</dbReference>
<feature type="domain" description="Fibronectin type-III" evidence="6">
    <location>
        <begin position="99"/>
        <end position="200"/>
    </location>
</feature>
<dbReference type="GO" id="GO:0005576">
    <property type="term" value="C:extracellular region"/>
    <property type="evidence" value="ECO:0007669"/>
    <property type="project" value="InterPro"/>
</dbReference>
<dbReference type="PROSITE" id="PS51390">
    <property type="entry name" value="WAP"/>
    <property type="match status" value="1"/>
</dbReference>
<gene>
    <name evidence="8" type="ORF">TSIB3V08_LOCUS4134</name>
</gene>
<dbReference type="SMART" id="SM00217">
    <property type="entry name" value="WAP"/>
    <property type="match status" value="1"/>
</dbReference>
<evidence type="ECO:0000313" key="8">
    <source>
        <dbReference type="EMBL" id="CAD7259941.1"/>
    </source>
</evidence>
<evidence type="ECO:0000256" key="4">
    <source>
        <dbReference type="ARBA" id="ARBA00023180"/>
    </source>
</evidence>
<sequence length="1050" mass="115458">MVNAVAGIEDAVLAARCTSVCWKPGKINSTCVSLCASTPVVKPGHCPDAESLTVFDTVCLDACSQDSGCPQTHKCCRHDCGATCQEAQGLRTVPGLPDIPSNITVMERRRGRVVSIHWLGQETPGLLYLLEQRQHVGHHFSQDRLGPWMSSHRSSRPSATLKGALKPGRWYEFRAAAVSANGTRGFSEPSQPFTLSIGPKPPGPPEDLTVQSRPNGNGTYWGLLKWKHPRNSDLPVQKYKVFWSRRFQEKAAASVLDVTQIVLNNLQAHSLYFLQVQALAQFGRDRLKGEKAATFLDTAIHPTKIRTLISPSSAVELNTTSASANCAIEAAQLSKDELNSSGTAMGAMTDILEGNSTSLQEKSSISSERTNLKFCLLISCEVFWWMFACLVPQDNKNIKLKKELYAKALSHLGSNTTDSQDNRNDIAKRIEWFVQGITSDRVSVKRWIQRGDKVVDSRAQLFSCRSQAIQFSDVIGRITISSGRNQTGVAYEKSFFLKNLANGLNVIPRQFLELVASLPDTSVTTMIVEQVLGSQDDPQVTVTIPQGTLRGASQTTVSGTVYHRFLGIPYAKPPVGNLRFKSPQPPENWNGTRDALEFGSNCRQEGGIGEEDCLFINIFTPQLPNNSADTELLPVMVWFHWGAFVTGNGDITPGHLIDKHVLFIPVNYRVNVFGFLSLQGADVSGNAGLKDQVAALRWVKNNIAHFGGDPDSVTIFGGSAGGASVHYHVLSPLSSGLFHRAISESGSALNPWAFTPDTQSYAFRLGSNLGLETDSAQELADFLRTVPGEQLSEAVDTLLTKEETVKLLTYPFLPTLEYPVEGESVFLTDYPHNVATSGKFNKVPYITGICLLEGHQFIGSDEDLANSSFWEAIMDNLELVVPTDLGLPAGSPGSIEVANKVKKFYFGYEDISLETKSKWIDLQTDLLFAIGTQTTIHIQSKFSNATYNYQFVFGTPYHIAEVYYLIYSEAVEGVNTEPAIMSRLMTDLWSSFAKTGIPSATNVTWPPASGSSYPYLKLDTEHQLLNKVEKDRMDFWAGIYKDYYNGSIDA</sequence>
<dbReference type="GO" id="GO:0030414">
    <property type="term" value="F:peptidase inhibitor activity"/>
    <property type="evidence" value="ECO:0007669"/>
    <property type="project" value="InterPro"/>
</dbReference>
<dbReference type="InterPro" id="IPR008197">
    <property type="entry name" value="WAP_dom"/>
</dbReference>
<dbReference type="Gene3D" id="3.40.50.1820">
    <property type="entry name" value="alpha/beta hydrolase"/>
    <property type="match status" value="1"/>
</dbReference>
<dbReference type="SMART" id="SM00060">
    <property type="entry name" value="FN3"/>
    <property type="match status" value="2"/>
</dbReference>
<evidence type="ECO:0000256" key="2">
    <source>
        <dbReference type="ARBA" id="ARBA00022487"/>
    </source>
</evidence>
<dbReference type="Gene3D" id="4.10.75.10">
    <property type="entry name" value="Elafin-like"/>
    <property type="match status" value="1"/>
</dbReference>
<accession>A0A7R9FZC4</accession>
<dbReference type="InterPro" id="IPR019819">
    <property type="entry name" value="Carboxylesterase_B_CS"/>
</dbReference>
<keyword evidence="2" id="KW-0719">Serine esterase</keyword>
<feature type="domain" description="Fibronectin type-III" evidence="6">
    <location>
        <begin position="204"/>
        <end position="303"/>
    </location>
</feature>
<dbReference type="GO" id="GO:0052689">
    <property type="term" value="F:carboxylic ester hydrolase activity"/>
    <property type="evidence" value="ECO:0007669"/>
    <property type="project" value="UniProtKB-KW"/>
</dbReference>
<name>A0A7R9FZC4_TIMSH</name>
<evidence type="ECO:0000259" key="7">
    <source>
        <dbReference type="PROSITE" id="PS51390"/>
    </source>
</evidence>
<dbReference type="PANTHER" id="PTHR11559">
    <property type="entry name" value="CARBOXYLESTERASE"/>
    <property type="match status" value="1"/>
</dbReference>
<evidence type="ECO:0000259" key="6">
    <source>
        <dbReference type="PROSITE" id="PS50853"/>
    </source>
</evidence>
<organism evidence="8">
    <name type="scientific">Timema shepardi</name>
    <name type="common">Walking stick</name>
    <dbReference type="NCBI Taxonomy" id="629360"/>
    <lineage>
        <taxon>Eukaryota</taxon>
        <taxon>Metazoa</taxon>
        <taxon>Ecdysozoa</taxon>
        <taxon>Arthropoda</taxon>
        <taxon>Hexapoda</taxon>
        <taxon>Insecta</taxon>
        <taxon>Pterygota</taxon>
        <taxon>Neoptera</taxon>
        <taxon>Polyneoptera</taxon>
        <taxon>Phasmatodea</taxon>
        <taxon>Timematodea</taxon>
        <taxon>Timematoidea</taxon>
        <taxon>Timematidae</taxon>
        <taxon>Timema</taxon>
    </lineage>
</organism>
<keyword evidence="3" id="KW-0378">Hydrolase</keyword>
<dbReference type="PROSITE" id="PS00122">
    <property type="entry name" value="CARBOXYLESTERASE_B_1"/>
    <property type="match status" value="1"/>
</dbReference>